<dbReference type="PROSITE" id="PS50089">
    <property type="entry name" value="ZF_RING_2"/>
    <property type="match status" value="1"/>
</dbReference>
<dbReference type="Pfam" id="PF01424">
    <property type="entry name" value="R3H"/>
    <property type="match status" value="1"/>
</dbReference>
<dbReference type="SMART" id="SM00355">
    <property type="entry name" value="ZnF_C2H2"/>
    <property type="match status" value="4"/>
</dbReference>
<dbReference type="GO" id="GO:0003676">
    <property type="term" value="F:nucleic acid binding"/>
    <property type="evidence" value="ECO:0007669"/>
    <property type="project" value="UniProtKB-UniRule"/>
</dbReference>
<reference evidence="5" key="2">
    <citation type="submission" date="2011-02" db="EMBL/GenBank/DDBJ databases">
        <authorList>
            <person name="MacLean D."/>
        </authorList>
    </citation>
    <scope>NUCLEOTIDE SEQUENCE</scope>
</reference>
<evidence type="ECO:0000256" key="1">
    <source>
        <dbReference type="PROSITE-ProRule" id="PRU00175"/>
    </source>
</evidence>
<feature type="compositionally biased region" description="Basic and acidic residues" evidence="2">
    <location>
        <begin position="37"/>
        <end position="46"/>
    </location>
</feature>
<evidence type="ECO:0000259" key="3">
    <source>
        <dbReference type="PROSITE" id="PS50089"/>
    </source>
</evidence>
<feature type="region of interest" description="Disordered" evidence="2">
    <location>
        <begin position="35"/>
        <end position="101"/>
    </location>
</feature>
<keyword evidence="1" id="KW-0863">Zinc-finger</keyword>
<dbReference type="SMART" id="SM00393">
    <property type="entry name" value="R3H"/>
    <property type="match status" value="1"/>
</dbReference>
<dbReference type="HOGENOM" id="CLU_023492_0_0_1"/>
<keyword evidence="1" id="KW-0479">Metal-binding</keyword>
<dbReference type="InterPro" id="IPR013087">
    <property type="entry name" value="Znf_C2H2_type"/>
</dbReference>
<dbReference type="PANTHER" id="PTHR22938">
    <property type="entry name" value="ZINC FINGER PROTEIN 598"/>
    <property type="match status" value="1"/>
</dbReference>
<dbReference type="Gene3D" id="3.30.1370.50">
    <property type="entry name" value="R3H-like domain"/>
    <property type="match status" value="1"/>
</dbReference>
<accession>F0WN48</accession>
<name>F0WN48_9STRA</name>
<reference evidence="5" key="1">
    <citation type="journal article" date="2011" name="PLoS Biol.">
        <title>Gene gain and loss during evolution of obligate parasitism in the white rust pathogen of Arabidopsis thaliana.</title>
        <authorList>
            <person name="Kemen E."/>
            <person name="Gardiner A."/>
            <person name="Schultz-Larsen T."/>
            <person name="Kemen A.C."/>
            <person name="Balmuth A.L."/>
            <person name="Robert-Seilaniantz A."/>
            <person name="Bailey K."/>
            <person name="Holub E."/>
            <person name="Studholme D.J."/>
            <person name="Maclean D."/>
            <person name="Jones J.D."/>
        </authorList>
    </citation>
    <scope>NUCLEOTIDE SEQUENCE</scope>
</reference>
<feature type="domain" description="RING-type" evidence="3">
    <location>
        <begin position="132"/>
        <end position="173"/>
    </location>
</feature>
<sequence>MAAPASLWLNSNQEQDNHVLHTEQQNNSFVPQQCIDSEDRHPKNDRCQTASTHDARHNGRRQRKQEYRPIQKCTQTVDQTNTSSRSTSSKKKNKKDKCQANRLSTDRKFSVNAKVFVPTPKVEDQEKTRDCCVVCANKIDFHAVGECNHHGICSKCFMRMRGVMNDRSCPICKKILSKMIVSREIQPFESFSTWGEEFLGAGNAVDAKTDMIFVNCRAHYQSLKRLLDFYCRVRSCHHSTQPFLNIDQLNLHMKEEHDLMFCQLCLAHETQFIQEYPVYTKSKLAAHNLGRNGRTKLRQKKGKDLHPMCQFCKQRHYSDIQLFQHLEKDHYKCHLCHSADQYYRDYTSLEKHFRSQHHLCEDSKCLASRYVVFGNQIDYHAHMAQIHGIRNPKVMLDFHVTRCTAQPQASNDNSTPEMWVPNEGERRQGIEFMMTELEESFPSLPVPSRNESNVSLIRTSPSIDSSTPTRSRTNREKISMDVLADRQGQIARNRSLAQAFGLSRPGIYDEEFALELIGPLYSQELIEWAKTNTGYLSTIERRLERLVKETRCFNASLKPMPSEERACMHELATIYGVNSESTGQDPYRRVVFYKRDNAKVPIISLSTHLDALRREATLANRPANQSQNLTEERPANHGENRGWERPSCEDQKIIVDAWSDDEEKVDEVCTDTS</sequence>
<organism evidence="5">
    <name type="scientific">Albugo laibachii Nc14</name>
    <dbReference type="NCBI Taxonomy" id="890382"/>
    <lineage>
        <taxon>Eukaryota</taxon>
        <taxon>Sar</taxon>
        <taxon>Stramenopiles</taxon>
        <taxon>Oomycota</taxon>
        <taxon>Peronosporomycetes</taxon>
        <taxon>Albuginales</taxon>
        <taxon>Albuginaceae</taxon>
        <taxon>Albugo</taxon>
    </lineage>
</organism>
<proteinExistence type="predicted"/>
<protein>
    <submittedName>
        <fullName evidence="5">Uncharacterized protein AlNc14C166G7881</fullName>
    </submittedName>
</protein>
<feature type="domain" description="R3H" evidence="4">
    <location>
        <begin position="533"/>
        <end position="596"/>
    </location>
</feature>
<dbReference type="GO" id="GO:0061630">
    <property type="term" value="F:ubiquitin protein ligase activity"/>
    <property type="evidence" value="ECO:0007669"/>
    <property type="project" value="InterPro"/>
</dbReference>
<evidence type="ECO:0000313" key="5">
    <source>
        <dbReference type="EMBL" id="CCA22737.1"/>
    </source>
</evidence>
<dbReference type="Gene3D" id="3.30.40.10">
    <property type="entry name" value="Zinc/RING finger domain, C3HC4 (zinc finger)"/>
    <property type="match status" value="1"/>
</dbReference>
<dbReference type="PANTHER" id="PTHR22938:SF0">
    <property type="entry name" value="E3 UBIQUITIN-PROTEIN LIGASE ZNF598"/>
    <property type="match status" value="1"/>
</dbReference>
<dbReference type="InterPro" id="IPR001841">
    <property type="entry name" value="Znf_RING"/>
</dbReference>
<dbReference type="InterPro" id="IPR013083">
    <property type="entry name" value="Znf_RING/FYVE/PHD"/>
</dbReference>
<dbReference type="InterPro" id="IPR036867">
    <property type="entry name" value="R3H_dom_sf"/>
</dbReference>
<dbReference type="GO" id="GO:0016567">
    <property type="term" value="P:protein ubiquitination"/>
    <property type="evidence" value="ECO:0007669"/>
    <property type="project" value="TreeGrafter"/>
</dbReference>
<dbReference type="Pfam" id="PF23230">
    <property type="entry name" value="zf-C2H2_13"/>
    <property type="match status" value="1"/>
</dbReference>
<dbReference type="GO" id="GO:0008270">
    <property type="term" value="F:zinc ion binding"/>
    <property type="evidence" value="ECO:0007669"/>
    <property type="project" value="UniProtKB-KW"/>
</dbReference>
<keyword evidence="1" id="KW-0862">Zinc</keyword>
<dbReference type="GO" id="GO:0072344">
    <property type="term" value="P:rescue of stalled ribosome"/>
    <property type="evidence" value="ECO:0007669"/>
    <property type="project" value="InterPro"/>
</dbReference>
<dbReference type="AlphaFoldDB" id="F0WN48"/>
<gene>
    <name evidence="5" type="primary">AlNc14C166G7881</name>
    <name evidence="5" type="ORF">ALNC14_088800</name>
</gene>
<feature type="compositionally biased region" description="Basic and acidic residues" evidence="2">
    <location>
        <begin position="630"/>
        <end position="648"/>
    </location>
</feature>
<dbReference type="GO" id="GO:0043022">
    <property type="term" value="F:ribosome binding"/>
    <property type="evidence" value="ECO:0007669"/>
    <property type="project" value="TreeGrafter"/>
</dbReference>
<dbReference type="InterPro" id="IPR001374">
    <property type="entry name" value="R3H_dom"/>
</dbReference>
<dbReference type="InterPro" id="IPR044288">
    <property type="entry name" value="ZNF598/HEL2"/>
</dbReference>
<dbReference type="SUPFAM" id="SSF82708">
    <property type="entry name" value="R3H domain"/>
    <property type="match status" value="1"/>
</dbReference>
<evidence type="ECO:0000259" key="4">
    <source>
        <dbReference type="PROSITE" id="PS51061"/>
    </source>
</evidence>
<dbReference type="SUPFAM" id="SSF57850">
    <property type="entry name" value="RING/U-box"/>
    <property type="match status" value="1"/>
</dbReference>
<feature type="region of interest" description="Disordered" evidence="2">
    <location>
        <begin position="618"/>
        <end position="648"/>
    </location>
</feature>
<dbReference type="InterPro" id="IPR056437">
    <property type="entry name" value="Znf-C2H2_ZNF598/HEL2"/>
</dbReference>
<dbReference type="PROSITE" id="PS51061">
    <property type="entry name" value="R3H"/>
    <property type="match status" value="1"/>
</dbReference>
<evidence type="ECO:0000256" key="2">
    <source>
        <dbReference type="SAM" id="MobiDB-lite"/>
    </source>
</evidence>
<dbReference type="CDD" id="cd02325">
    <property type="entry name" value="R3H"/>
    <property type="match status" value="1"/>
</dbReference>
<dbReference type="Pfam" id="PF25447">
    <property type="entry name" value="RING_ZNF598"/>
    <property type="match status" value="1"/>
</dbReference>
<dbReference type="EMBL" id="FR824211">
    <property type="protein sequence ID" value="CCA22737.1"/>
    <property type="molecule type" value="Genomic_DNA"/>
</dbReference>